<keyword evidence="2" id="KW-0274">FAD</keyword>
<name>A0A2J7YW33_STRMQ</name>
<dbReference type="Gene3D" id="3.50.50.60">
    <property type="entry name" value="FAD/NAD(P)-binding domain"/>
    <property type="match status" value="1"/>
</dbReference>
<dbReference type="SUPFAM" id="SSF54373">
    <property type="entry name" value="FAD-linked reductases, C-terminal domain"/>
    <property type="match status" value="1"/>
</dbReference>
<dbReference type="Pfam" id="PF01494">
    <property type="entry name" value="FAD_binding_3"/>
    <property type="match status" value="1"/>
</dbReference>
<dbReference type="Proteomes" id="UP000236520">
    <property type="component" value="Unassembled WGS sequence"/>
</dbReference>
<accession>A0A2J7YW33</accession>
<dbReference type="PANTHER" id="PTHR43004">
    <property type="entry name" value="TRK SYSTEM POTASSIUM UPTAKE PROTEIN"/>
    <property type="match status" value="1"/>
</dbReference>
<dbReference type="PANTHER" id="PTHR43004:SF3">
    <property type="entry name" value="P-HYDROXYBENZOATE HYDROXYLASE"/>
    <property type="match status" value="1"/>
</dbReference>
<dbReference type="InterPro" id="IPR050641">
    <property type="entry name" value="RIFMO-like"/>
</dbReference>
<dbReference type="InterPro" id="IPR002938">
    <property type="entry name" value="FAD-bd"/>
</dbReference>
<keyword evidence="1" id="KW-0285">Flavoprotein</keyword>
<feature type="domain" description="FAD-binding" evidence="3">
    <location>
        <begin position="2"/>
        <end position="345"/>
    </location>
</feature>
<organism evidence="4 5">
    <name type="scientific">Streptomyces malaysiensis</name>
    <dbReference type="NCBI Taxonomy" id="92644"/>
    <lineage>
        <taxon>Bacteria</taxon>
        <taxon>Bacillati</taxon>
        <taxon>Actinomycetota</taxon>
        <taxon>Actinomycetes</taxon>
        <taxon>Kitasatosporales</taxon>
        <taxon>Streptomycetaceae</taxon>
        <taxon>Streptomyces</taxon>
        <taxon>Streptomyces violaceusniger group</taxon>
    </lineage>
</organism>
<dbReference type="NCBIfam" id="NF006091">
    <property type="entry name" value="PRK08243.1"/>
    <property type="match status" value="1"/>
</dbReference>
<evidence type="ECO:0000313" key="4">
    <source>
        <dbReference type="EMBL" id="PNG92244.1"/>
    </source>
</evidence>
<sequence>MRTTVGIIGGGPAGLLLARLLHRAGIDCVVLESRDRAYVERRQRAGILEQGTVDVLRECGAGGRLDREGLPHQGIELRFDGRGHRVDFPSATGGKSVTVYAQTEIVKDLIALQLEEPGAPPLLFEAEALAIEKPDSAAPVIRFRHQGREQTLSCDYVAGCDGFHGIARRAIPADRVRTFEHTYPYSWLGVLADVAPSCEELIYARHERGFALHSMRSPHVSRLYLQVPGGTDPDDWSHDRIWDELATRFALDGDWTLERGPITATSVTPMRSFVQEPMRHGRLFLAGDAAHIVPPTGAKGLNLAVSDVVTMARALIHHQETGSAELLDGYSRTCLRRVWQAERFSYFMTDTLHRRPDESPFEDRERIARLERIASSPTASAELAENYVGLPLS</sequence>
<dbReference type="InterPro" id="IPR036188">
    <property type="entry name" value="FAD/NAD-bd_sf"/>
</dbReference>
<gene>
    <name evidence="4" type="ORF">SMF913_27709</name>
</gene>
<dbReference type="Gene3D" id="3.30.9.10">
    <property type="entry name" value="D-Amino Acid Oxidase, subunit A, domain 2"/>
    <property type="match status" value="1"/>
</dbReference>
<dbReference type="GO" id="GO:0071949">
    <property type="term" value="F:FAD binding"/>
    <property type="evidence" value="ECO:0007669"/>
    <property type="project" value="InterPro"/>
</dbReference>
<comment type="caution">
    <text evidence="4">The sequence shown here is derived from an EMBL/GenBank/DDBJ whole genome shotgun (WGS) entry which is preliminary data.</text>
</comment>
<dbReference type="EMBL" id="LJIW01000002">
    <property type="protein sequence ID" value="PNG92244.1"/>
    <property type="molecule type" value="Genomic_DNA"/>
</dbReference>
<dbReference type="GO" id="GO:0016709">
    <property type="term" value="F:oxidoreductase activity, acting on paired donors, with incorporation or reduction of molecular oxygen, NAD(P)H as one donor, and incorporation of one atom of oxygen"/>
    <property type="evidence" value="ECO:0007669"/>
    <property type="project" value="UniProtKB-ARBA"/>
</dbReference>
<reference evidence="4 5" key="1">
    <citation type="submission" date="2015-09" db="EMBL/GenBank/DDBJ databases">
        <title>Genome sequence, genome mining and natural product profiling of a biocontrol bacterium Streptomyces malaysiensis F913.</title>
        <authorList>
            <person name="Xu Y."/>
            <person name="Wei J."/>
            <person name="Xie J."/>
            <person name="Li T."/>
            <person name="Zhou Z."/>
        </authorList>
    </citation>
    <scope>NUCLEOTIDE SEQUENCE [LARGE SCALE GENOMIC DNA]</scope>
    <source>
        <strain evidence="4 5">F913</strain>
    </source>
</reference>
<evidence type="ECO:0000256" key="2">
    <source>
        <dbReference type="ARBA" id="ARBA00022827"/>
    </source>
</evidence>
<proteinExistence type="predicted"/>
<keyword evidence="5" id="KW-1185">Reference proteome</keyword>
<dbReference type="PRINTS" id="PR00420">
    <property type="entry name" value="RNGMNOXGNASE"/>
</dbReference>
<dbReference type="RefSeq" id="WP_102937056.1">
    <property type="nucleotide sequence ID" value="NZ_LJIW01000002.1"/>
</dbReference>
<evidence type="ECO:0000256" key="1">
    <source>
        <dbReference type="ARBA" id="ARBA00022630"/>
    </source>
</evidence>
<protein>
    <submittedName>
        <fullName evidence="4">p-hydroxybenzoate hydroxylase</fullName>
    </submittedName>
</protein>
<evidence type="ECO:0000313" key="5">
    <source>
        <dbReference type="Proteomes" id="UP000236520"/>
    </source>
</evidence>
<dbReference type="SUPFAM" id="SSF51905">
    <property type="entry name" value="FAD/NAD(P)-binding domain"/>
    <property type="match status" value="1"/>
</dbReference>
<dbReference type="AlphaFoldDB" id="A0A2J7YW33"/>
<evidence type="ECO:0000259" key="3">
    <source>
        <dbReference type="Pfam" id="PF01494"/>
    </source>
</evidence>